<organism evidence="1 2">
    <name type="scientific">Fusarium austroafricanum</name>
    <dbReference type="NCBI Taxonomy" id="2364996"/>
    <lineage>
        <taxon>Eukaryota</taxon>
        <taxon>Fungi</taxon>
        <taxon>Dikarya</taxon>
        <taxon>Ascomycota</taxon>
        <taxon>Pezizomycotina</taxon>
        <taxon>Sordariomycetes</taxon>
        <taxon>Hypocreomycetidae</taxon>
        <taxon>Hypocreales</taxon>
        <taxon>Nectriaceae</taxon>
        <taxon>Fusarium</taxon>
        <taxon>Fusarium concolor species complex</taxon>
    </lineage>
</organism>
<dbReference type="InterPro" id="IPR035992">
    <property type="entry name" value="Ricin_B-like_lectins"/>
</dbReference>
<dbReference type="EMBL" id="JAADJG010000245">
    <property type="protein sequence ID" value="KAF4450565.1"/>
    <property type="molecule type" value="Genomic_DNA"/>
</dbReference>
<gene>
    <name evidence="1" type="ORF">F53441_6345</name>
</gene>
<proteinExistence type="predicted"/>
<evidence type="ECO:0008006" key="3">
    <source>
        <dbReference type="Google" id="ProtNLM"/>
    </source>
</evidence>
<reference evidence="1" key="1">
    <citation type="submission" date="2020-01" db="EMBL/GenBank/DDBJ databases">
        <title>Identification and distribution of gene clusters putatively required for synthesis of sphingolipid metabolism inhibitors in phylogenetically diverse species of the filamentous fungus Fusarium.</title>
        <authorList>
            <person name="Kim H.-S."/>
            <person name="Busman M."/>
            <person name="Brown D.W."/>
            <person name="Divon H."/>
            <person name="Uhlig S."/>
            <person name="Proctor R.H."/>
        </authorList>
    </citation>
    <scope>NUCLEOTIDE SEQUENCE</scope>
    <source>
        <strain evidence="1">NRRL 53441</strain>
    </source>
</reference>
<comment type="caution">
    <text evidence="1">The sequence shown here is derived from an EMBL/GenBank/DDBJ whole genome shotgun (WGS) entry which is preliminary data.</text>
</comment>
<name>A0A8H4KFX3_9HYPO</name>
<accession>A0A8H4KFX3</accession>
<dbReference type="Gene3D" id="2.80.10.50">
    <property type="match status" value="1"/>
</dbReference>
<dbReference type="AlphaFoldDB" id="A0A8H4KFX3"/>
<dbReference type="OrthoDB" id="4332097at2759"/>
<dbReference type="SUPFAM" id="SSF50370">
    <property type="entry name" value="Ricin B-like lectins"/>
    <property type="match status" value="1"/>
</dbReference>
<sequence>MPSSEAPQSWVWVRKCNIRCQLGGLFVDLNGGGGQSPVVIACKVPRRNEKNWETNRNQHWHLLAWPLPNDSRVIIRSDVTQGLLAADGHGSWVRCEAGNEWDEQFQWFMEGMPVTDSDEHRVVSFRSVKYPKTYLDLWDGKARPGKPFGTWNGHGGQNQQFLLWNR</sequence>
<keyword evidence="2" id="KW-1185">Reference proteome</keyword>
<evidence type="ECO:0000313" key="1">
    <source>
        <dbReference type="EMBL" id="KAF4450565.1"/>
    </source>
</evidence>
<dbReference type="Proteomes" id="UP000605986">
    <property type="component" value="Unassembled WGS sequence"/>
</dbReference>
<protein>
    <recommendedName>
        <fullName evidence="3">Ricin B lectin domain-containing protein</fullName>
    </recommendedName>
</protein>
<evidence type="ECO:0000313" key="2">
    <source>
        <dbReference type="Proteomes" id="UP000605986"/>
    </source>
</evidence>